<comment type="caution">
    <text evidence="1">The sequence shown here is derived from an EMBL/GenBank/DDBJ whole genome shotgun (WGS) entry which is preliminary data.</text>
</comment>
<name>A0ABS9FTG4_9PSED</name>
<gene>
    <name evidence="1" type="ORF">GIW47_22925</name>
</gene>
<reference evidence="1 2" key="1">
    <citation type="submission" date="2019-11" db="EMBL/GenBank/DDBJ databases">
        <title>Epiphytic Pseudomonas syringae from cherry orchards.</title>
        <authorList>
            <person name="Hulin M.T."/>
        </authorList>
    </citation>
    <scope>NUCLEOTIDE SEQUENCE [LARGE SCALE GENOMIC DNA]</scope>
    <source>
        <strain evidence="1 2">PA-6-3B</strain>
    </source>
</reference>
<dbReference type="RefSeq" id="WP_158497570.1">
    <property type="nucleotide sequence ID" value="NZ_BQIH01000003.1"/>
</dbReference>
<dbReference type="EMBL" id="WKDU01000033">
    <property type="protein sequence ID" value="MCF5155455.1"/>
    <property type="molecule type" value="Genomic_DNA"/>
</dbReference>
<sequence>MLMATGSQCSPLQKDPVRDAAANDGAVLKVIYADVTPPLDHKLFLGLLASVR</sequence>
<keyword evidence="2" id="KW-1185">Reference proteome</keyword>
<evidence type="ECO:0000313" key="2">
    <source>
        <dbReference type="Proteomes" id="UP000814074"/>
    </source>
</evidence>
<evidence type="ECO:0008006" key="3">
    <source>
        <dbReference type="Google" id="ProtNLM"/>
    </source>
</evidence>
<dbReference type="Proteomes" id="UP000814074">
    <property type="component" value="Unassembled WGS sequence"/>
</dbReference>
<accession>A0ABS9FTG4</accession>
<protein>
    <recommendedName>
        <fullName evidence="3">Lipoprotein</fullName>
    </recommendedName>
</protein>
<evidence type="ECO:0000313" key="1">
    <source>
        <dbReference type="EMBL" id="MCF5155455.1"/>
    </source>
</evidence>
<organism evidence="1 2">
    <name type="scientific">Pseudomonas lactis</name>
    <dbReference type="NCBI Taxonomy" id="1615674"/>
    <lineage>
        <taxon>Bacteria</taxon>
        <taxon>Pseudomonadati</taxon>
        <taxon>Pseudomonadota</taxon>
        <taxon>Gammaproteobacteria</taxon>
        <taxon>Pseudomonadales</taxon>
        <taxon>Pseudomonadaceae</taxon>
        <taxon>Pseudomonas</taxon>
    </lineage>
</organism>
<proteinExistence type="predicted"/>